<dbReference type="EMBL" id="JAINUF010000006">
    <property type="protein sequence ID" value="KAJ8356708.1"/>
    <property type="molecule type" value="Genomic_DNA"/>
</dbReference>
<comment type="caution">
    <text evidence="2">The sequence shown here is derived from an EMBL/GenBank/DDBJ whole genome shotgun (WGS) entry which is preliminary data.</text>
</comment>
<dbReference type="AlphaFoldDB" id="A0A9Q1IXM5"/>
<sequence>MAARVDAATPLCPDRAVFCSFSKCLSESFSSSSRLSTPEYKYSRQALLDICRSQLYNTLDTAQTETTKELGLLRRPATTPDSTATPPPERRRRKRCERKQKRGKRGGQNNTHPQKTPPPPHDQALCLSAASVKRTLSTINTRKATGADALSGWSLSGCTVIHVYLQWGTLDPVMVPAQLSFQLDG</sequence>
<gene>
    <name evidence="2" type="ORF">SKAU_G00195020</name>
</gene>
<dbReference type="Proteomes" id="UP001152622">
    <property type="component" value="Chromosome 6"/>
</dbReference>
<name>A0A9Q1IXM5_SYNKA</name>
<accession>A0A9Q1IXM5</accession>
<organism evidence="2 3">
    <name type="scientific">Synaphobranchus kaupii</name>
    <name type="common">Kaup's arrowtooth eel</name>
    <dbReference type="NCBI Taxonomy" id="118154"/>
    <lineage>
        <taxon>Eukaryota</taxon>
        <taxon>Metazoa</taxon>
        <taxon>Chordata</taxon>
        <taxon>Craniata</taxon>
        <taxon>Vertebrata</taxon>
        <taxon>Euteleostomi</taxon>
        <taxon>Actinopterygii</taxon>
        <taxon>Neopterygii</taxon>
        <taxon>Teleostei</taxon>
        <taxon>Anguilliformes</taxon>
        <taxon>Synaphobranchidae</taxon>
        <taxon>Synaphobranchus</taxon>
    </lineage>
</organism>
<feature type="compositionally biased region" description="Basic residues" evidence="1">
    <location>
        <begin position="90"/>
        <end position="105"/>
    </location>
</feature>
<feature type="region of interest" description="Disordered" evidence="1">
    <location>
        <begin position="67"/>
        <end position="123"/>
    </location>
</feature>
<evidence type="ECO:0000313" key="2">
    <source>
        <dbReference type="EMBL" id="KAJ8356708.1"/>
    </source>
</evidence>
<reference evidence="2" key="1">
    <citation type="journal article" date="2023" name="Science">
        <title>Genome structures resolve the early diversification of teleost fishes.</title>
        <authorList>
            <person name="Parey E."/>
            <person name="Louis A."/>
            <person name="Montfort J."/>
            <person name="Bouchez O."/>
            <person name="Roques C."/>
            <person name="Iampietro C."/>
            <person name="Lluch J."/>
            <person name="Castinel A."/>
            <person name="Donnadieu C."/>
            <person name="Desvignes T."/>
            <person name="Floi Bucao C."/>
            <person name="Jouanno E."/>
            <person name="Wen M."/>
            <person name="Mejri S."/>
            <person name="Dirks R."/>
            <person name="Jansen H."/>
            <person name="Henkel C."/>
            <person name="Chen W.J."/>
            <person name="Zahm M."/>
            <person name="Cabau C."/>
            <person name="Klopp C."/>
            <person name="Thompson A.W."/>
            <person name="Robinson-Rechavi M."/>
            <person name="Braasch I."/>
            <person name="Lecointre G."/>
            <person name="Bobe J."/>
            <person name="Postlethwait J.H."/>
            <person name="Berthelot C."/>
            <person name="Roest Crollius H."/>
            <person name="Guiguen Y."/>
        </authorList>
    </citation>
    <scope>NUCLEOTIDE SEQUENCE</scope>
    <source>
        <strain evidence="2">WJC10195</strain>
    </source>
</reference>
<evidence type="ECO:0000313" key="3">
    <source>
        <dbReference type="Proteomes" id="UP001152622"/>
    </source>
</evidence>
<keyword evidence="3" id="KW-1185">Reference proteome</keyword>
<protein>
    <submittedName>
        <fullName evidence="2">Uncharacterized protein</fullName>
    </submittedName>
</protein>
<evidence type="ECO:0000256" key="1">
    <source>
        <dbReference type="SAM" id="MobiDB-lite"/>
    </source>
</evidence>
<proteinExistence type="predicted"/>